<evidence type="ECO:0000313" key="1">
    <source>
        <dbReference type="EMBL" id="PWN62311.1"/>
    </source>
</evidence>
<accession>A0A316WLL0</accession>
<sequence>MYQLNWDISFKTKTGVWNLGILAECEIEKSTKNLCDFATIVLPEANFNKVLNIQESIKRADQVTIKLGYDNDLRNEFEGYVKEIITQDSSLKIKCEDGLFLFRNGVPNKTFKKTNVNTLAQYLINHINPAFKLVSDYNISYEKFTIYKATGYDVLKKIQEETGADIYFNMAKKELHIHPAFTQKSGETLYSMQHNIESSSLEFKTAEDRKVEVTIESVGADGKTLNYSTGTTGGEKVTKKVGRMSKSAIKMIADNEYKNKMMSGYEGSFDAWLIPYCEPSYSIGIYDKDYPYKDGRYYVESVVTKFSESGGVRTVTPSLWLGHG</sequence>
<comment type="caution">
    <text evidence="1">The sequence shown here is derived from an EMBL/GenBank/DDBJ whole genome shotgun (WGS) entry which is preliminary data.</text>
</comment>
<organism evidence="1 2">
    <name type="scientific">Chryseobacterium oncorhynchi</name>
    <dbReference type="NCBI Taxonomy" id="741074"/>
    <lineage>
        <taxon>Bacteria</taxon>
        <taxon>Pseudomonadati</taxon>
        <taxon>Bacteroidota</taxon>
        <taxon>Flavobacteriia</taxon>
        <taxon>Flavobacteriales</taxon>
        <taxon>Weeksellaceae</taxon>
        <taxon>Chryseobacterium group</taxon>
        <taxon>Chryseobacterium</taxon>
    </lineage>
</organism>
<dbReference type="OrthoDB" id="1065075at2"/>
<name>A0A316WLL0_9FLAO</name>
<gene>
    <name evidence="1" type="ORF">C1638_017620</name>
</gene>
<dbReference type="EMBL" id="PPEI02000005">
    <property type="protein sequence ID" value="PWN62311.1"/>
    <property type="molecule type" value="Genomic_DNA"/>
</dbReference>
<reference evidence="1" key="1">
    <citation type="submission" date="2018-04" db="EMBL/GenBank/DDBJ databases">
        <title>Draft Genome Sequences of Chryseobacterium lactis NCTC11390T isolated from milk, Chryseobacterium oncorhynchi 701B-08T from rainbow trout, and Chryseobacterium viscerum 687B-08T from diseased fish.</title>
        <authorList>
            <person name="Jeong J.-J."/>
            <person name="Lee Y.J."/>
            <person name="Pathiraja D."/>
            <person name="Park B."/>
            <person name="Choi I.-G."/>
            <person name="Kim K.D."/>
        </authorList>
    </citation>
    <scope>NUCLEOTIDE SEQUENCE [LARGE SCALE GENOMIC DNA]</scope>
    <source>
        <strain evidence="1">701B-08</strain>
    </source>
</reference>
<evidence type="ECO:0008006" key="3">
    <source>
        <dbReference type="Google" id="ProtNLM"/>
    </source>
</evidence>
<proteinExistence type="predicted"/>
<evidence type="ECO:0000313" key="2">
    <source>
        <dbReference type="Proteomes" id="UP000236182"/>
    </source>
</evidence>
<dbReference type="Proteomes" id="UP000236182">
    <property type="component" value="Unassembled WGS sequence"/>
</dbReference>
<dbReference type="AlphaFoldDB" id="A0A316WLL0"/>
<protein>
    <recommendedName>
        <fullName evidence="3">Late control protein</fullName>
    </recommendedName>
</protein>
<keyword evidence="2" id="KW-1185">Reference proteome</keyword>
<dbReference type="RefSeq" id="WP_109623156.1">
    <property type="nucleotide sequence ID" value="NZ_PPEI02000005.1"/>
</dbReference>